<dbReference type="NCBIfam" id="TIGR00531">
    <property type="entry name" value="BCCP"/>
    <property type="match status" value="1"/>
</dbReference>
<dbReference type="CDD" id="cd06850">
    <property type="entry name" value="biotinyl_domain"/>
    <property type="match status" value="1"/>
</dbReference>
<dbReference type="UniPathway" id="UPA00094"/>
<dbReference type="SUPFAM" id="SSF51230">
    <property type="entry name" value="Single hybrid motif"/>
    <property type="match status" value="1"/>
</dbReference>
<reference evidence="8" key="1">
    <citation type="submission" date="2016-10" db="EMBL/GenBank/DDBJ databases">
        <authorList>
            <person name="Varghese N."/>
            <person name="Submissions S."/>
        </authorList>
    </citation>
    <scope>NUCLEOTIDE SEQUENCE [LARGE SCALE GENOMIC DNA]</scope>
    <source>
        <strain evidence="8">GAS369</strain>
    </source>
</reference>
<dbReference type="PROSITE" id="PS50968">
    <property type="entry name" value="BIOTINYL_LIPOYL"/>
    <property type="match status" value="1"/>
</dbReference>
<accession>A0A1H1XR28</accession>
<dbReference type="EMBL" id="LT629750">
    <property type="protein sequence ID" value="SDT11269.1"/>
    <property type="molecule type" value="Genomic_DNA"/>
</dbReference>
<keyword evidence="4" id="KW-0443">Lipid metabolism</keyword>
<dbReference type="InterPro" id="IPR050709">
    <property type="entry name" value="Biotin_Carboxyl_Carrier/Decarb"/>
</dbReference>
<dbReference type="InterPro" id="IPR000089">
    <property type="entry name" value="Biotin_lipoyl"/>
</dbReference>
<dbReference type="PANTHER" id="PTHR45266">
    <property type="entry name" value="OXALOACETATE DECARBOXYLASE ALPHA CHAIN"/>
    <property type="match status" value="1"/>
</dbReference>
<dbReference type="GO" id="GO:0003989">
    <property type="term" value="F:acetyl-CoA carboxylase activity"/>
    <property type="evidence" value="ECO:0007669"/>
    <property type="project" value="InterPro"/>
</dbReference>
<organism evidence="7 8">
    <name type="scientific">Bradyrhizobium canariense</name>
    <dbReference type="NCBI Taxonomy" id="255045"/>
    <lineage>
        <taxon>Bacteria</taxon>
        <taxon>Pseudomonadati</taxon>
        <taxon>Pseudomonadota</taxon>
        <taxon>Alphaproteobacteria</taxon>
        <taxon>Hyphomicrobiales</taxon>
        <taxon>Nitrobacteraceae</taxon>
        <taxon>Bradyrhizobium</taxon>
    </lineage>
</organism>
<keyword evidence="4" id="KW-0276">Fatty acid metabolism</keyword>
<evidence type="ECO:0000256" key="5">
    <source>
        <dbReference type="SAM" id="MobiDB-lite"/>
    </source>
</evidence>
<dbReference type="GO" id="GO:0006633">
    <property type="term" value="P:fatty acid biosynthetic process"/>
    <property type="evidence" value="ECO:0007669"/>
    <property type="project" value="UniProtKB-UniPathway"/>
</dbReference>
<evidence type="ECO:0000256" key="4">
    <source>
        <dbReference type="RuleBase" id="RU364072"/>
    </source>
</evidence>
<comment type="pathway">
    <text evidence="4">Lipid metabolism; fatty acid biosynthesis.</text>
</comment>
<evidence type="ECO:0000256" key="1">
    <source>
        <dbReference type="ARBA" id="ARBA00003761"/>
    </source>
</evidence>
<sequence length="165" mass="17933">MTRSMDQDDVVTIIELFNRSVCRELRFRDGEVQLALRKAIKIDDKQPTVRTSLPSGLAPIGTASAAPLAPPTTSPVSRAPSVPGTEIKSPMLGIFYRSPSPDAPPFVEVGQKIEAGATLCIIEVMKVMNTVRAERSGRISAVYPENATMVEFNETIMVIKEDASE</sequence>
<dbReference type="GO" id="GO:0009317">
    <property type="term" value="C:acetyl-CoA carboxylase complex"/>
    <property type="evidence" value="ECO:0007669"/>
    <property type="project" value="InterPro"/>
</dbReference>
<dbReference type="Gene3D" id="2.40.50.100">
    <property type="match status" value="1"/>
</dbReference>
<evidence type="ECO:0000259" key="6">
    <source>
        <dbReference type="PROSITE" id="PS50968"/>
    </source>
</evidence>
<dbReference type="AlphaFoldDB" id="A0A1H1XR28"/>
<evidence type="ECO:0000313" key="7">
    <source>
        <dbReference type="EMBL" id="SDT11269.1"/>
    </source>
</evidence>
<keyword evidence="8" id="KW-1185">Reference proteome</keyword>
<evidence type="ECO:0000256" key="3">
    <source>
        <dbReference type="ARBA" id="ARBA00023267"/>
    </source>
</evidence>
<dbReference type="Proteomes" id="UP000243904">
    <property type="component" value="Chromosome I"/>
</dbReference>
<dbReference type="PANTHER" id="PTHR45266:SF3">
    <property type="entry name" value="OXALOACETATE DECARBOXYLASE ALPHA CHAIN"/>
    <property type="match status" value="1"/>
</dbReference>
<feature type="domain" description="Lipoyl-binding" evidence="6">
    <location>
        <begin position="84"/>
        <end position="160"/>
    </location>
</feature>
<keyword evidence="4" id="KW-0275">Fatty acid biosynthesis</keyword>
<evidence type="ECO:0000313" key="8">
    <source>
        <dbReference type="Proteomes" id="UP000243904"/>
    </source>
</evidence>
<comment type="function">
    <text evidence="1 4">This protein is a component of the acetyl coenzyme A carboxylase complex; first, biotin carboxylase catalyzes the carboxylation of the carrier protein and then the transcarboxylase transfers the carboxyl group to form malonyl-CoA.</text>
</comment>
<dbReference type="InterPro" id="IPR011053">
    <property type="entry name" value="Single_hybrid_motif"/>
</dbReference>
<feature type="region of interest" description="Disordered" evidence="5">
    <location>
        <begin position="62"/>
        <end position="84"/>
    </location>
</feature>
<dbReference type="InterPro" id="IPR001249">
    <property type="entry name" value="AcCoA_biotinCC"/>
</dbReference>
<evidence type="ECO:0000256" key="2">
    <source>
        <dbReference type="ARBA" id="ARBA00017562"/>
    </source>
</evidence>
<dbReference type="PRINTS" id="PR01071">
    <property type="entry name" value="ACOABIOTINCC"/>
</dbReference>
<gene>
    <name evidence="7" type="ORF">SAMN05444158_4430</name>
</gene>
<keyword evidence="4" id="KW-0444">Lipid biosynthesis</keyword>
<keyword evidence="3 4" id="KW-0092">Biotin</keyword>
<name>A0A1H1XR28_9BRAD</name>
<dbReference type="Pfam" id="PF00364">
    <property type="entry name" value="Biotin_lipoyl"/>
    <property type="match status" value="1"/>
</dbReference>
<proteinExistence type="predicted"/>
<protein>
    <recommendedName>
        <fullName evidence="2 4">Biotin carboxyl carrier protein of acetyl-CoA carboxylase</fullName>
    </recommendedName>
</protein>